<evidence type="ECO:0000313" key="1">
    <source>
        <dbReference type="EMBL" id="MFC5477772.1"/>
    </source>
</evidence>
<name>A0ABW0ML85_9BURK</name>
<organism evidence="1 2">
    <name type="scientific">Massilia suwonensis</name>
    <dbReference type="NCBI Taxonomy" id="648895"/>
    <lineage>
        <taxon>Bacteria</taxon>
        <taxon>Pseudomonadati</taxon>
        <taxon>Pseudomonadota</taxon>
        <taxon>Betaproteobacteria</taxon>
        <taxon>Burkholderiales</taxon>
        <taxon>Oxalobacteraceae</taxon>
        <taxon>Telluria group</taxon>
        <taxon>Massilia</taxon>
    </lineage>
</organism>
<comment type="caution">
    <text evidence="1">The sequence shown here is derived from an EMBL/GenBank/DDBJ whole genome shotgun (WGS) entry which is preliminary data.</text>
</comment>
<gene>
    <name evidence="1" type="ORF">ACFPQ5_06220</name>
</gene>
<accession>A0ABW0ML85</accession>
<dbReference type="EMBL" id="JBHSMR010000010">
    <property type="protein sequence ID" value="MFC5477772.1"/>
    <property type="molecule type" value="Genomic_DNA"/>
</dbReference>
<reference evidence="2" key="1">
    <citation type="journal article" date="2019" name="Int. J. Syst. Evol. Microbiol.">
        <title>The Global Catalogue of Microorganisms (GCM) 10K type strain sequencing project: providing services to taxonomists for standard genome sequencing and annotation.</title>
        <authorList>
            <consortium name="The Broad Institute Genomics Platform"/>
            <consortium name="The Broad Institute Genome Sequencing Center for Infectious Disease"/>
            <person name="Wu L."/>
            <person name="Ma J."/>
        </authorList>
    </citation>
    <scope>NUCLEOTIDE SEQUENCE [LARGE SCALE GENOMIC DNA]</scope>
    <source>
        <strain evidence="2">CCUG 43111</strain>
    </source>
</reference>
<evidence type="ECO:0000313" key="2">
    <source>
        <dbReference type="Proteomes" id="UP001596101"/>
    </source>
</evidence>
<keyword evidence="2" id="KW-1185">Reference proteome</keyword>
<proteinExistence type="predicted"/>
<protein>
    <submittedName>
        <fullName evidence="1">Uncharacterized protein</fullName>
    </submittedName>
</protein>
<dbReference type="Proteomes" id="UP001596101">
    <property type="component" value="Unassembled WGS sequence"/>
</dbReference>
<sequence>MKTISKISVLVTAFFVLSGFQCSPKEKTGKASWEDVLAKCGLGDMQKSKTLYFGASNGNGVGSIWSLDSTTGDMWPTSQLSDVTSRRDIVFSNKEFGCSGEATSGMDFDVKAGAKPVVYPISGEVQAAFANASSVKVRVTSILQEDAYWDSFNQEFAKLPMDGQIRKGVELGNRMVMARAWKVRGFQATIQYSQDISSGVKANIDAKVASGNLGVSAKWKNANSLEISSTQDLYIAGVFRKLSPTGVSAAIVSSEFAELPINAHVQPAN</sequence>
<dbReference type="RefSeq" id="WP_379752416.1">
    <property type="nucleotide sequence ID" value="NZ_JBHSMR010000010.1"/>
</dbReference>